<dbReference type="KEGG" id="cob:COB47_2035"/>
<protein>
    <submittedName>
        <fullName evidence="1">ABC transporter related</fullName>
    </submittedName>
</protein>
<dbReference type="Proteomes" id="UP000000347">
    <property type="component" value="Chromosome"/>
</dbReference>
<dbReference type="AlphaFoldDB" id="D9TGH7"/>
<evidence type="ECO:0000313" key="2">
    <source>
        <dbReference type="Proteomes" id="UP000000347"/>
    </source>
</evidence>
<dbReference type="STRING" id="608506.COB47_2035"/>
<dbReference type="HOGENOM" id="CLU_3059523_0_0_9"/>
<evidence type="ECO:0000313" key="1">
    <source>
        <dbReference type="EMBL" id="ADL43297.1"/>
    </source>
</evidence>
<dbReference type="eggNOG" id="COG1129">
    <property type="taxonomic scope" value="Bacteria"/>
</dbReference>
<gene>
    <name evidence="1" type="ordered locus">COB47_2035</name>
</gene>
<name>D9TGH7_CALOO</name>
<proteinExistence type="predicted"/>
<dbReference type="RefSeq" id="WP_013291292.1">
    <property type="nucleotide sequence ID" value="NC_014392.1"/>
</dbReference>
<sequence>MVGREIKEMYPPKAVRIGKEIFRIENISSDKVQNVSFALLGGIDLGASESNVF</sequence>
<keyword evidence="2" id="KW-1185">Reference proteome</keyword>
<reference evidence="1 2" key="1">
    <citation type="journal article" date="2010" name="J. Bacteriol.">
        <title>Complete genome sequence of the cellulolytic thermophile Caldicellulosiruptor obsidiansis OB47T.</title>
        <authorList>
            <person name="Elkins J.G."/>
            <person name="Lochner A."/>
            <person name="Hamilton-Brehm S.D."/>
            <person name="Davenport K.W."/>
            <person name="Podar M."/>
            <person name="Brown S.D."/>
            <person name="Land M.L."/>
            <person name="Hauser L.J."/>
            <person name="Klingeman D.M."/>
            <person name="Raman B."/>
            <person name="Goodwin L.A."/>
            <person name="Tapia R."/>
            <person name="Meincke L.J."/>
            <person name="Detter J.C."/>
            <person name="Bruce D.C."/>
            <person name="Han C.S."/>
            <person name="Palumbo A.V."/>
            <person name="Cottingham R.W."/>
            <person name="Keller M."/>
            <person name="Graham D.E."/>
        </authorList>
    </citation>
    <scope>NUCLEOTIDE SEQUENCE [LARGE SCALE GENOMIC DNA]</scope>
    <source>
        <strain evidence="2">ATCC BAA-2073 / strain OB47</strain>
    </source>
</reference>
<dbReference type="EMBL" id="CP002164">
    <property type="protein sequence ID" value="ADL43297.1"/>
    <property type="molecule type" value="Genomic_DNA"/>
</dbReference>
<organism evidence="1 2">
    <name type="scientific">Caldicellulosiruptor obsidiansis (strain ATCC BAA-2073 / JCM 16842 / OB47)</name>
    <dbReference type="NCBI Taxonomy" id="608506"/>
    <lineage>
        <taxon>Bacteria</taxon>
        <taxon>Bacillati</taxon>
        <taxon>Bacillota</taxon>
        <taxon>Bacillota incertae sedis</taxon>
        <taxon>Caldicellulosiruptorales</taxon>
        <taxon>Caldicellulosiruptoraceae</taxon>
        <taxon>Caldicellulosiruptor</taxon>
    </lineage>
</organism>
<accession>D9TGH7</accession>